<accession>A0ABW1IIP5</accession>
<sequence length="344" mass="37760">MSLRTLVTIALGLAFLYGLFTVGFPFLLALIIAIFMEPLNQLLIRVTKMNRITAVTVTCTGFTVGMLGILYLIGLKVFGQLVEFWDRVPFYIDEVGKYIQDLMNRTELFYDSLSPEYASRFDQGLEQGLNALMGFAKVVPDHLISIAGTIPNFFLVSIVFLVALFLFSYALPTMKSSVLSVFSEESHAKVEKVLEDLRGSVFGFIRSQVILSGLTYVISLLGLIILDVNYAMAIALLIVIVDILPILGTGSFLVPWAILETIKGEYVLAIGLVVLFIVITVFRKIIEPKVLGDSVGIGAISALVSLYIGLKLAGLIGVFLGPIVVIIYQAMRKAGLLNIKIKFD</sequence>
<comment type="subcellular location">
    <subcellularLocation>
        <location evidence="1">Membrane</location>
        <topology evidence="1">Multi-pass membrane protein</topology>
    </subcellularLocation>
</comment>
<comment type="caution">
    <text evidence="7">The sequence shown here is derived from an EMBL/GenBank/DDBJ whole genome shotgun (WGS) entry which is preliminary data.</text>
</comment>
<protein>
    <submittedName>
        <fullName evidence="7">Sporulation integral membrane protein YtvI</fullName>
    </submittedName>
</protein>
<dbReference type="PANTHER" id="PTHR21716">
    <property type="entry name" value="TRANSMEMBRANE PROTEIN"/>
    <property type="match status" value="1"/>
</dbReference>
<dbReference type="NCBIfam" id="TIGR02872">
    <property type="entry name" value="spore_ytvI"/>
    <property type="match status" value="1"/>
</dbReference>
<dbReference type="Pfam" id="PF01594">
    <property type="entry name" value="AI-2E_transport"/>
    <property type="match status" value="1"/>
</dbReference>
<feature type="transmembrane region" description="Helical" evidence="6">
    <location>
        <begin position="208"/>
        <end position="226"/>
    </location>
</feature>
<comment type="similarity">
    <text evidence="2">Belongs to the autoinducer-2 exporter (AI-2E) (TC 2.A.86) family.</text>
</comment>
<feature type="transmembrane region" description="Helical" evidence="6">
    <location>
        <begin position="306"/>
        <end position="328"/>
    </location>
</feature>
<dbReference type="Proteomes" id="UP001596250">
    <property type="component" value="Unassembled WGS sequence"/>
</dbReference>
<evidence type="ECO:0000256" key="2">
    <source>
        <dbReference type="ARBA" id="ARBA00009773"/>
    </source>
</evidence>
<organism evidence="7 8">
    <name type="scientific">Marinicrinis lubricantis</name>
    <dbReference type="NCBI Taxonomy" id="2086470"/>
    <lineage>
        <taxon>Bacteria</taxon>
        <taxon>Bacillati</taxon>
        <taxon>Bacillota</taxon>
        <taxon>Bacilli</taxon>
        <taxon>Bacillales</taxon>
        <taxon>Paenibacillaceae</taxon>
    </lineage>
</organism>
<evidence type="ECO:0000256" key="4">
    <source>
        <dbReference type="ARBA" id="ARBA00022989"/>
    </source>
</evidence>
<evidence type="ECO:0000256" key="6">
    <source>
        <dbReference type="SAM" id="Phobius"/>
    </source>
</evidence>
<keyword evidence="8" id="KW-1185">Reference proteome</keyword>
<dbReference type="InterPro" id="IPR002549">
    <property type="entry name" value="AI-2E-like"/>
</dbReference>
<feature type="transmembrane region" description="Helical" evidence="6">
    <location>
        <begin position="266"/>
        <end position="286"/>
    </location>
</feature>
<gene>
    <name evidence="7" type="primary">ytvI</name>
    <name evidence="7" type="ORF">ACFPXP_00450</name>
</gene>
<evidence type="ECO:0000256" key="3">
    <source>
        <dbReference type="ARBA" id="ARBA00022692"/>
    </source>
</evidence>
<name>A0ABW1IIP5_9BACL</name>
<dbReference type="EMBL" id="JBHSQV010000002">
    <property type="protein sequence ID" value="MFC5984977.1"/>
    <property type="molecule type" value="Genomic_DNA"/>
</dbReference>
<keyword evidence="4 6" id="KW-1133">Transmembrane helix</keyword>
<feature type="transmembrane region" description="Helical" evidence="6">
    <location>
        <begin position="6"/>
        <end position="31"/>
    </location>
</feature>
<dbReference type="InterPro" id="IPR014227">
    <property type="entry name" value="YtvI-like"/>
</dbReference>
<evidence type="ECO:0000256" key="5">
    <source>
        <dbReference type="ARBA" id="ARBA00023136"/>
    </source>
</evidence>
<keyword evidence="5 6" id="KW-0472">Membrane</keyword>
<dbReference type="PANTHER" id="PTHR21716:SF68">
    <property type="entry name" value="TRANSPORT PROTEIN YTVI-RELATED"/>
    <property type="match status" value="1"/>
</dbReference>
<evidence type="ECO:0000256" key="1">
    <source>
        <dbReference type="ARBA" id="ARBA00004141"/>
    </source>
</evidence>
<feature type="transmembrane region" description="Helical" evidence="6">
    <location>
        <begin position="52"/>
        <end position="73"/>
    </location>
</feature>
<reference evidence="8" key="1">
    <citation type="journal article" date="2019" name="Int. J. Syst. Evol. Microbiol.">
        <title>The Global Catalogue of Microorganisms (GCM) 10K type strain sequencing project: providing services to taxonomists for standard genome sequencing and annotation.</title>
        <authorList>
            <consortium name="The Broad Institute Genomics Platform"/>
            <consortium name="The Broad Institute Genome Sequencing Center for Infectious Disease"/>
            <person name="Wu L."/>
            <person name="Ma J."/>
        </authorList>
    </citation>
    <scope>NUCLEOTIDE SEQUENCE [LARGE SCALE GENOMIC DNA]</scope>
    <source>
        <strain evidence="8">CCM 8749</strain>
    </source>
</reference>
<dbReference type="RefSeq" id="WP_379891376.1">
    <property type="nucleotide sequence ID" value="NZ_JBHSQV010000002.1"/>
</dbReference>
<evidence type="ECO:0000313" key="7">
    <source>
        <dbReference type="EMBL" id="MFC5984977.1"/>
    </source>
</evidence>
<feature type="transmembrane region" description="Helical" evidence="6">
    <location>
        <begin position="143"/>
        <end position="167"/>
    </location>
</feature>
<keyword evidence="3 6" id="KW-0812">Transmembrane</keyword>
<evidence type="ECO:0000313" key="8">
    <source>
        <dbReference type="Proteomes" id="UP001596250"/>
    </source>
</evidence>
<proteinExistence type="inferred from homology"/>
<feature type="transmembrane region" description="Helical" evidence="6">
    <location>
        <begin position="232"/>
        <end position="254"/>
    </location>
</feature>